<evidence type="ECO:0000256" key="3">
    <source>
        <dbReference type="ARBA" id="ARBA00022989"/>
    </source>
</evidence>
<evidence type="ECO:0000313" key="7">
    <source>
        <dbReference type="EMBL" id="GMT15136.1"/>
    </source>
</evidence>
<name>A0AAV5V697_9BILA</name>
<dbReference type="InterPro" id="IPR006202">
    <property type="entry name" value="Neur_chan_lig-bd"/>
</dbReference>
<dbReference type="GO" id="GO:0016020">
    <property type="term" value="C:membrane"/>
    <property type="evidence" value="ECO:0007669"/>
    <property type="project" value="UniProtKB-SubCell"/>
</dbReference>
<evidence type="ECO:0000256" key="4">
    <source>
        <dbReference type="ARBA" id="ARBA00023136"/>
    </source>
</evidence>
<feature type="transmembrane region" description="Helical" evidence="5">
    <location>
        <begin position="275"/>
        <end position="294"/>
    </location>
</feature>
<dbReference type="InterPro" id="IPR018000">
    <property type="entry name" value="Neurotransmitter_ion_chnl_CS"/>
</dbReference>
<organism evidence="7 8">
    <name type="scientific">Pristionchus fissidentatus</name>
    <dbReference type="NCBI Taxonomy" id="1538716"/>
    <lineage>
        <taxon>Eukaryota</taxon>
        <taxon>Metazoa</taxon>
        <taxon>Ecdysozoa</taxon>
        <taxon>Nematoda</taxon>
        <taxon>Chromadorea</taxon>
        <taxon>Rhabditida</taxon>
        <taxon>Rhabditina</taxon>
        <taxon>Diplogasteromorpha</taxon>
        <taxon>Diplogasteroidea</taxon>
        <taxon>Neodiplogasteridae</taxon>
        <taxon>Pristionchus</taxon>
    </lineage>
</organism>
<dbReference type="Proteomes" id="UP001432322">
    <property type="component" value="Unassembled WGS sequence"/>
</dbReference>
<keyword evidence="4 5" id="KW-0472">Membrane</keyword>
<accession>A0AAV5V697</accession>
<keyword evidence="8" id="KW-1185">Reference proteome</keyword>
<dbReference type="Pfam" id="PF02931">
    <property type="entry name" value="Neur_chan_LBD"/>
    <property type="match status" value="1"/>
</dbReference>
<feature type="transmembrane region" description="Helical" evidence="5">
    <location>
        <begin position="240"/>
        <end position="263"/>
    </location>
</feature>
<reference evidence="7" key="1">
    <citation type="submission" date="2023-10" db="EMBL/GenBank/DDBJ databases">
        <title>Genome assembly of Pristionchus species.</title>
        <authorList>
            <person name="Yoshida K."/>
            <person name="Sommer R.J."/>
        </authorList>
    </citation>
    <scope>NUCLEOTIDE SEQUENCE</scope>
    <source>
        <strain evidence="7">RS5133</strain>
    </source>
</reference>
<dbReference type="PANTHER" id="PTHR18945">
    <property type="entry name" value="NEUROTRANSMITTER GATED ION CHANNEL"/>
    <property type="match status" value="1"/>
</dbReference>
<keyword evidence="2 5" id="KW-0812">Transmembrane</keyword>
<protein>
    <recommendedName>
        <fullName evidence="6">Neurotransmitter-gated ion-channel ligand-binding domain-containing protein</fullName>
    </recommendedName>
</protein>
<feature type="transmembrane region" description="Helical" evidence="5">
    <location>
        <begin position="212"/>
        <end position="234"/>
    </location>
</feature>
<dbReference type="FunFam" id="1.20.58.390:FF:000217">
    <property type="entry name" value="Uncharacterized protein"/>
    <property type="match status" value="1"/>
</dbReference>
<proteinExistence type="predicted"/>
<dbReference type="GO" id="GO:0005230">
    <property type="term" value="F:extracellular ligand-gated monoatomic ion channel activity"/>
    <property type="evidence" value="ECO:0007669"/>
    <property type="project" value="InterPro"/>
</dbReference>
<dbReference type="InterPro" id="IPR038050">
    <property type="entry name" value="Neuro_actylchol_rec"/>
</dbReference>
<evidence type="ECO:0000256" key="5">
    <source>
        <dbReference type="SAM" id="Phobius"/>
    </source>
</evidence>
<evidence type="ECO:0000256" key="1">
    <source>
        <dbReference type="ARBA" id="ARBA00004141"/>
    </source>
</evidence>
<feature type="non-terminal residue" evidence="7">
    <location>
        <position position="1"/>
    </location>
</feature>
<evidence type="ECO:0000256" key="2">
    <source>
        <dbReference type="ARBA" id="ARBA00022692"/>
    </source>
</evidence>
<feature type="domain" description="Neurotransmitter-gated ion-channel ligand-binding" evidence="6">
    <location>
        <begin position="7"/>
        <end position="178"/>
    </location>
</feature>
<evidence type="ECO:0000313" key="8">
    <source>
        <dbReference type="Proteomes" id="UP001432322"/>
    </source>
</evidence>
<dbReference type="SUPFAM" id="SSF90112">
    <property type="entry name" value="Neurotransmitter-gated ion-channel transmembrane pore"/>
    <property type="match status" value="1"/>
</dbReference>
<gene>
    <name evidence="7" type="ORF">PFISCL1PPCAC_6433</name>
</gene>
<dbReference type="InterPro" id="IPR036719">
    <property type="entry name" value="Neuro-gated_channel_TM_sf"/>
</dbReference>
<comment type="caution">
    <text evidence="7">The sequence shown here is derived from an EMBL/GenBank/DDBJ whole genome shotgun (WGS) entry which is preliminary data.</text>
</comment>
<keyword evidence="3 5" id="KW-1133">Transmembrane helix</keyword>
<dbReference type="AlphaFoldDB" id="A0AAV5V697"/>
<sequence>IFQQQNARLYNDLFTSYKREMSPYNGNGNTNDTYPLTPITISLQYARLIRVLEPELQHQNLVGVVVDWRDPRLGWKPEEYGGIDHIYVNRYNVWMPDSQGLPIPSEQTVNIRVNSSGFISTYIIYSSLYSCEFDVRRFPFDKQDCYYCFLLYNYNSKDELRMDAKMATTPYIYDTSEWALGVHGHLYLDSIDTEFNMGMLFFNISLTRRPQFWIGLVITPTFVIGSLIIIGLFFGSGNDLVNNAVGLGLTTMMSMMVIVGILAEAIAKSQHIPILGWYVIVEICIITLAVLALLSSEVSC</sequence>
<dbReference type="Gene3D" id="2.70.170.10">
    <property type="entry name" value="Neurotransmitter-gated ion-channel ligand-binding domain"/>
    <property type="match status" value="1"/>
</dbReference>
<evidence type="ECO:0000259" key="6">
    <source>
        <dbReference type="Pfam" id="PF02931"/>
    </source>
</evidence>
<dbReference type="GO" id="GO:0004888">
    <property type="term" value="F:transmembrane signaling receptor activity"/>
    <property type="evidence" value="ECO:0007669"/>
    <property type="project" value="InterPro"/>
</dbReference>
<dbReference type="InterPro" id="IPR006201">
    <property type="entry name" value="Neur_channel"/>
</dbReference>
<dbReference type="PROSITE" id="PS00236">
    <property type="entry name" value="NEUROTR_ION_CHANNEL"/>
    <property type="match status" value="1"/>
</dbReference>
<dbReference type="Gene3D" id="1.20.58.390">
    <property type="entry name" value="Neurotransmitter-gated ion-channel transmembrane domain"/>
    <property type="match status" value="1"/>
</dbReference>
<dbReference type="InterPro" id="IPR036734">
    <property type="entry name" value="Neur_chan_lig-bd_sf"/>
</dbReference>
<comment type="subcellular location">
    <subcellularLocation>
        <location evidence="1">Membrane</location>
        <topology evidence="1">Multi-pass membrane protein</topology>
    </subcellularLocation>
</comment>
<dbReference type="SUPFAM" id="SSF63712">
    <property type="entry name" value="Nicotinic receptor ligand binding domain-like"/>
    <property type="match status" value="1"/>
</dbReference>
<dbReference type="EMBL" id="BTSY01000002">
    <property type="protein sequence ID" value="GMT15136.1"/>
    <property type="molecule type" value="Genomic_DNA"/>
</dbReference>
<dbReference type="CDD" id="cd18989">
    <property type="entry name" value="LGIC_ECD_cation"/>
    <property type="match status" value="1"/>
</dbReference>